<protein>
    <recommendedName>
        <fullName evidence="3">Inverse autotransporter beta-domain domain-containing protein</fullName>
    </recommendedName>
</protein>
<name>A0ABU4S969_9GAMM</name>
<keyword evidence="2" id="KW-1185">Reference proteome</keyword>
<dbReference type="RefSeq" id="WP_319929733.1">
    <property type="nucleotide sequence ID" value="NZ_VCDN01000026.1"/>
</dbReference>
<reference evidence="2" key="1">
    <citation type="journal article" date="2024" name="Toxins">
        <title>Genome Sequence Analysis of Native Xenorhabdus Strains Isolated from Entomopathogenic Nematodes in Argentina.</title>
        <authorList>
            <person name="Palma L."/>
            <person name="Frizzo L."/>
            <person name="Kaiser S."/>
            <person name="Berry C."/>
            <person name="Caballero P."/>
            <person name="Bode H.B."/>
            <person name="Del Valle E.E."/>
        </authorList>
    </citation>
    <scope>NUCLEOTIDE SEQUENCE [LARGE SCALE GENOMIC DNA]</scope>
    <source>
        <strain evidence="2">12</strain>
    </source>
</reference>
<sequence>MPNKNNKIDIGILDNADLIIGQYVSFMVTLTSDQIILPAKNIKINNNHSNNIKFDEMDLALNYGPDAKTATAKLGFTVLKEANNNTVKDGSPITFEVDTDASGFTPKKFAGKANEIDENSLLLFIDKTFLQVFPDGSKSPYTTAIYTTLKNKNTQRPLAGTPIYITSLSDHKMKDFIFKDAENNREIHIEKVGKNEGIFVSSDSKGSVKFYLHPKLSLVDILELRVIVLNTIYESYSKKIYVANYSNPGYMNAIGTPNILGYDPTGISADKGLSYFRTSIDNNDNELKIGDMILFFVNGNFTGHAISIDDPKNQLGNYSIKLPYSIFEQNVLSKFSYTVIKPTGDALYSDSLPVNYLGGIPYEPDPAVKRKYNPCIVHSSLGVGIDNIIQSGSGNYVSFGAIMNYPGYKYNGLFVEIPRSNVYDPVAITNPVPLNITEITLNMYINSENKNFQKSYTNHMFLNDIGDLGTNNTGANKDSIFFHIPYKDVVDVSGIGNISFDYQFNQSEELEYGLSWNAKIETIPDPDHENNQ</sequence>
<dbReference type="Proteomes" id="UP001271890">
    <property type="component" value="Unassembled WGS sequence"/>
</dbReference>
<accession>A0ABU4S969</accession>
<evidence type="ECO:0000313" key="2">
    <source>
        <dbReference type="Proteomes" id="UP001271890"/>
    </source>
</evidence>
<evidence type="ECO:0000313" key="1">
    <source>
        <dbReference type="EMBL" id="MDX7987300.1"/>
    </source>
</evidence>
<comment type="caution">
    <text evidence="1">The sequence shown here is derived from an EMBL/GenBank/DDBJ whole genome shotgun (WGS) entry which is preliminary data.</text>
</comment>
<organism evidence="1 2">
    <name type="scientific">Xenorhabdus santafensis</name>
    <dbReference type="NCBI Taxonomy" id="2582833"/>
    <lineage>
        <taxon>Bacteria</taxon>
        <taxon>Pseudomonadati</taxon>
        <taxon>Pseudomonadota</taxon>
        <taxon>Gammaproteobacteria</taxon>
        <taxon>Enterobacterales</taxon>
        <taxon>Morganellaceae</taxon>
        <taxon>Xenorhabdus</taxon>
    </lineage>
</organism>
<dbReference type="EMBL" id="VCDN01000026">
    <property type="protein sequence ID" value="MDX7987300.1"/>
    <property type="molecule type" value="Genomic_DNA"/>
</dbReference>
<proteinExistence type="predicted"/>
<gene>
    <name evidence="1" type="ORF">FE392_08140</name>
</gene>
<evidence type="ECO:0008006" key="3">
    <source>
        <dbReference type="Google" id="ProtNLM"/>
    </source>
</evidence>